<feature type="domain" description="FAM192A/Fyv6 N-terminal" evidence="4">
    <location>
        <begin position="22"/>
        <end position="120"/>
    </location>
</feature>
<accession>A0AAD5TJ72</accession>
<dbReference type="Proteomes" id="UP001212152">
    <property type="component" value="Unassembled WGS sequence"/>
</dbReference>
<feature type="region of interest" description="Disordered" evidence="3">
    <location>
        <begin position="134"/>
        <end position="157"/>
    </location>
</feature>
<evidence type="ECO:0000313" key="6">
    <source>
        <dbReference type="Proteomes" id="UP001212152"/>
    </source>
</evidence>
<evidence type="ECO:0000256" key="1">
    <source>
        <dbReference type="ARBA" id="ARBA00004123"/>
    </source>
</evidence>
<sequence length="238" mass="25766">MSAFGAAHAPANPAAELMASRFATQEEVESKRAEREAEAKAEGREYVEKVEIFDPRPLYDQLADKKRIAEEEFAEKMKFSNLVHRLDDDEYEFLSSYDSENARKNKEIAQETKVELDAFRKAVSEVAAVPLGGIPDSSIVVPPPPPPPLAAGASKGKDFQKKAFEGLVVRKRKVDGADVKEEKDAAAGEAKRPKVEHNSTAGTKASARPAAAKPKSPAASRVNPLASLVAYSDNSDSD</sequence>
<feature type="region of interest" description="Disordered" evidence="3">
    <location>
        <begin position="175"/>
        <end position="238"/>
    </location>
</feature>
<keyword evidence="6" id="KW-1185">Reference proteome</keyword>
<evidence type="ECO:0000313" key="5">
    <source>
        <dbReference type="EMBL" id="KAJ3176189.1"/>
    </source>
</evidence>
<feature type="compositionally biased region" description="Basic and acidic residues" evidence="3">
    <location>
        <begin position="175"/>
        <end position="197"/>
    </location>
</feature>
<comment type="caution">
    <text evidence="5">The sequence shown here is derived from an EMBL/GenBank/DDBJ whole genome shotgun (WGS) entry which is preliminary data.</text>
</comment>
<dbReference type="InterPro" id="IPR039845">
    <property type="entry name" value="FAM192A"/>
</dbReference>
<dbReference type="Pfam" id="PF10187">
    <property type="entry name" value="FAM192A_Fyv6_N"/>
    <property type="match status" value="1"/>
</dbReference>
<name>A0AAD5TJ72_9FUNG</name>
<evidence type="ECO:0000256" key="3">
    <source>
        <dbReference type="SAM" id="MobiDB-lite"/>
    </source>
</evidence>
<protein>
    <recommendedName>
        <fullName evidence="4">FAM192A/Fyv6 N-terminal domain-containing protein</fullName>
    </recommendedName>
</protein>
<dbReference type="PANTHER" id="PTHR13495:SF0">
    <property type="entry name" value="PSME3-INTERACTING PROTEIN"/>
    <property type="match status" value="1"/>
</dbReference>
<organism evidence="5 6">
    <name type="scientific">Geranomyces variabilis</name>
    <dbReference type="NCBI Taxonomy" id="109894"/>
    <lineage>
        <taxon>Eukaryota</taxon>
        <taxon>Fungi</taxon>
        <taxon>Fungi incertae sedis</taxon>
        <taxon>Chytridiomycota</taxon>
        <taxon>Chytridiomycota incertae sedis</taxon>
        <taxon>Chytridiomycetes</taxon>
        <taxon>Spizellomycetales</taxon>
        <taxon>Powellomycetaceae</taxon>
        <taxon>Geranomyces</taxon>
    </lineage>
</organism>
<dbReference type="EMBL" id="JADGJQ010000043">
    <property type="protein sequence ID" value="KAJ3176189.1"/>
    <property type="molecule type" value="Genomic_DNA"/>
</dbReference>
<evidence type="ECO:0000256" key="2">
    <source>
        <dbReference type="ARBA" id="ARBA00023242"/>
    </source>
</evidence>
<gene>
    <name evidence="5" type="ORF">HDU87_005404</name>
</gene>
<dbReference type="GO" id="GO:0005634">
    <property type="term" value="C:nucleus"/>
    <property type="evidence" value="ECO:0007669"/>
    <property type="project" value="UniProtKB-SubCell"/>
</dbReference>
<dbReference type="InterPro" id="IPR019331">
    <property type="entry name" value="FAM192A/Fyv6_N"/>
</dbReference>
<comment type="subcellular location">
    <subcellularLocation>
        <location evidence="1">Nucleus</location>
    </subcellularLocation>
</comment>
<feature type="compositionally biased region" description="Low complexity" evidence="3">
    <location>
        <begin position="204"/>
        <end position="221"/>
    </location>
</feature>
<dbReference type="AlphaFoldDB" id="A0AAD5TJ72"/>
<proteinExistence type="predicted"/>
<evidence type="ECO:0000259" key="4">
    <source>
        <dbReference type="Pfam" id="PF10187"/>
    </source>
</evidence>
<reference evidence="5" key="1">
    <citation type="submission" date="2020-05" db="EMBL/GenBank/DDBJ databases">
        <title>Phylogenomic resolution of chytrid fungi.</title>
        <authorList>
            <person name="Stajich J.E."/>
            <person name="Amses K."/>
            <person name="Simmons R."/>
            <person name="Seto K."/>
            <person name="Myers J."/>
            <person name="Bonds A."/>
            <person name="Quandt C.A."/>
            <person name="Barry K."/>
            <person name="Liu P."/>
            <person name="Grigoriev I."/>
            <person name="Longcore J.E."/>
            <person name="James T.Y."/>
        </authorList>
    </citation>
    <scope>NUCLEOTIDE SEQUENCE</scope>
    <source>
        <strain evidence="5">JEL0379</strain>
    </source>
</reference>
<keyword evidence="2" id="KW-0539">Nucleus</keyword>
<dbReference type="PANTHER" id="PTHR13495">
    <property type="entry name" value="NEFA-INTERACTING NUCLEAR PROTEIN NIP30"/>
    <property type="match status" value="1"/>
</dbReference>